<dbReference type="Pfam" id="PF02518">
    <property type="entry name" value="HATPase_c"/>
    <property type="match status" value="1"/>
</dbReference>
<dbReference type="GO" id="GO:0000155">
    <property type="term" value="F:phosphorelay sensor kinase activity"/>
    <property type="evidence" value="ECO:0007669"/>
    <property type="project" value="InterPro"/>
</dbReference>
<evidence type="ECO:0000313" key="13">
    <source>
        <dbReference type="EMBL" id="MSB48998.1"/>
    </source>
</evidence>
<protein>
    <recommendedName>
        <fullName evidence="3">histidine kinase</fullName>
        <ecNumber evidence="3">2.7.13.3</ecNumber>
    </recommendedName>
</protein>
<comment type="subcellular location">
    <subcellularLocation>
        <location evidence="2">Membrane</location>
    </subcellularLocation>
</comment>
<keyword evidence="9" id="KW-0812">Transmembrane</keyword>
<dbReference type="EMBL" id="WKPO01000010">
    <property type="protein sequence ID" value="MSB48998.1"/>
    <property type="molecule type" value="Genomic_DNA"/>
</dbReference>
<dbReference type="InterPro" id="IPR050351">
    <property type="entry name" value="BphY/WalK/GraS-like"/>
</dbReference>
<evidence type="ECO:0000313" key="14">
    <source>
        <dbReference type="Proteomes" id="UP000429811"/>
    </source>
</evidence>
<proteinExistence type="predicted"/>
<dbReference type="EC" id="2.7.13.3" evidence="3"/>
<evidence type="ECO:0000256" key="2">
    <source>
        <dbReference type="ARBA" id="ARBA00004370"/>
    </source>
</evidence>
<evidence type="ECO:0000259" key="10">
    <source>
        <dbReference type="PROSITE" id="PS50109"/>
    </source>
</evidence>
<dbReference type="RefSeq" id="WP_055270652.1">
    <property type="nucleotide sequence ID" value="NZ_CAXUMB010000009.1"/>
</dbReference>
<dbReference type="Proteomes" id="UP000429811">
    <property type="component" value="Unassembled WGS sequence"/>
</dbReference>
<keyword evidence="4" id="KW-0808">Transferase</keyword>
<evidence type="ECO:0000256" key="3">
    <source>
        <dbReference type="ARBA" id="ARBA00012438"/>
    </source>
</evidence>
<dbReference type="Gene3D" id="3.30.565.10">
    <property type="entry name" value="Histidine kinase-like ATPase, C-terminal domain"/>
    <property type="match status" value="1"/>
</dbReference>
<dbReference type="PANTHER" id="PTHR42878">
    <property type="entry name" value="TWO-COMPONENT HISTIDINE KINASE"/>
    <property type="match status" value="1"/>
</dbReference>
<feature type="domain" description="Histidine kinase" evidence="10">
    <location>
        <begin position="197"/>
        <end position="405"/>
    </location>
</feature>
<evidence type="ECO:0000256" key="9">
    <source>
        <dbReference type="SAM" id="Phobius"/>
    </source>
</evidence>
<dbReference type="SUPFAM" id="SSF47384">
    <property type="entry name" value="Homodimeric domain of signal transducing histidine kinase"/>
    <property type="match status" value="1"/>
</dbReference>
<comment type="catalytic activity">
    <reaction evidence="1">
        <text>ATP + protein L-histidine = ADP + protein N-phospho-L-histidine.</text>
        <dbReference type="EC" id="2.7.13.3"/>
    </reaction>
</comment>
<dbReference type="PROSITE" id="PS50109">
    <property type="entry name" value="HIS_KIN"/>
    <property type="match status" value="1"/>
</dbReference>
<keyword evidence="8" id="KW-0902">Two-component regulatory system</keyword>
<evidence type="ECO:0000256" key="7">
    <source>
        <dbReference type="ARBA" id="ARBA00022840"/>
    </source>
</evidence>
<dbReference type="GO" id="GO:0005524">
    <property type="term" value="F:ATP binding"/>
    <property type="evidence" value="ECO:0007669"/>
    <property type="project" value="UniProtKB-KW"/>
</dbReference>
<dbReference type="Proteomes" id="UP000434475">
    <property type="component" value="Unassembled WGS sequence"/>
</dbReference>
<keyword evidence="5" id="KW-0547">Nucleotide-binding</keyword>
<evidence type="ECO:0000313" key="15">
    <source>
        <dbReference type="Proteomes" id="UP000434475"/>
    </source>
</evidence>
<dbReference type="CDD" id="cd00082">
    <property type="entry name" value="HisKA"/>
    <property type="match status" value="1"/>
</dbReference>
<reference evidence="14 15" key="1">
    <citation type="journal article" date="2019" name="Nat. Med.">
        <title>A library of human gut bacterial isolates paired with longitudinal multiomics data enables mechanistic microbiome research.</title>
        <authorList>
            <person name="Poyet M."/>
            <person name="Groussin M."/>
            <person name="Gibbons S.M."/>
            <person name="Avila-Pacheco J."/>
            <person name="Jiang X."/>
            <person name="Kearney S.M."/>
            <person name="Perrotta A.R."/>
            <person name="Berdy B."/>
            <person name="Zhao S."/>
            <person name="Lieberman T.D."/>
            <person name="Swanson P.K."/>
            <person name="Smith M."/>
            <person name="Roesemann S."/>
            <person name="Alexander J.E."/>
            <person name="Rich S.A."/>
            <person name="Livny J."/>
            <person name="Vlamakis H."/>
            <person name="Clish C."/>
            <person name="Bullock K."/>
            <person name="Deik A."/>
            <person name="Scott J."/>
            <person name="Pierce K.A."/>
            <person name="Xavier R.J."/>
            <person name="Alm E.J."/>
        </authorList>
    </citation>
    <scope>NUCLEOTIDE SEQUENCE [LARGE SCALE GENOMIC DNA]</scope>
    <source>
        <strain evidence="12 15">BIOML-A2</strain>
        <strain evidence="13 14">BIOML-A5</strain>
    </source>
</reference>
<dbReference type="PANTHER" id="PTHR42878:SF7">
    <property type="entry name" value="SENSOR HISTIDINE KINASE GLRK"/>
    <property type="match status" value="1"/>
</dbReference>
<evidence type="ECO:0000256" key="5">
    <source>
        <dbReference type="ARBA" id="ARBA00022741"/>
    </source>
</evidence>
<reference evidence="11" key="2">
    <citation type="submission" date="2023-01" db="EMBL/GenBank/DDBJ databases">
        <title>Human gut microbiome strain richness.</title>
        <authorList>
            <person name="Chen-Liaw A."/>
        </authorList>
    </citation>
    <scope>NUCLEOTIDE SEQUENCE</scope>
    <source>
        <strain evidence="11">1001287st1_F4_1001285I_161205</strain>
    </source>
</reference>
<organism evidence="13 14">
    <name type="scientific">Flavonifractor plautii</name>
    <name type="common">Fusobacterium plautii</name>
    <dbReference type="NCBI Taxonomy" id="292800"/>
    <lineage>
        <taxon>Bacteria</taxon>
        <taxon>Bacillati</taxon>
        <taxon>Bacillota</taxon>
        <taxon>Clostridia</taxon>
        <taxon>Eubacteriales</taxon>
        <taxon>Oscillospiraceae</taxon>
        <taxon>Flavonifractor</taxon>
    </lineage>
</organism>
<dbReference type="Gene3D" id="1.10.287.130">
    <property type="match status" value="1"/>
</dbReference>
<keyword evidence="9" id="KW-1133">Transmembrane helix</keyword>
<dbReference type="InterPro" id="IPR005467">
    <property type="entry name" value="His_kinase_dom"/>
</dbReference>
<comment type="caution">
    <text evidence="13">The sequence shown here is derived from an EMBL/GenBank/DDBJ whole genome shotgun (WGS) entry which is preliminary data.</text>
</comment>
<dbReference type="GO" id="GO:0000156">
    <property type="term" value="F:phosphorelay response regulator activity"/>
    <property type="evidence" value="ECO:0007669"/>
    <property type="project" value="TreeGrafter"/>
</dbReference>
<dbReference type="Pfam" id="PF00512">
    <property type="entry name" value="HisKA"/>
    <property type="match status" value="1"/>
</dbReference>
<feature type="transmembrane region" description="Helical" evidence="9">
    <location>
        <begin position="153"/>
        <end position="177"/>
    </location>
</feature>
<accession>A0A174Q353</accession>
<keyword evidence="9" id="KW-0472">Membrane</keyword>
<dbReference type="GO" id="GO:0007234">
    <property type="term" value="P:osmosensory signaling via phosphorelay pathway"/>
    <property type="evidence" value="ECO:0007669"/>
    <property type="project" value="TreeGrafter"/>
</dbReference>
<dbReference type="EMBL" id="WKPR01000003">
    <property type="protein sequence ID" value="MSB18585.1"/>
    <property type="molecule type" value="Genomic_DNA"/>
</dbReference>
<evidence type="ECO:0000256" key="1">
    <source>
        <dbReference type="ARBA" id="ARBA00000085"/>
    </source>
</evidence>
<dbReference type="InterPro" id="IPR003594">
    <property type="entry name" value="HATPase_dom"/>
</dbReference>
<dbReference type="SMART" id="SM00387">
    <property type="entry name" value="HATPase_c"/>
    <property type="match status" value="1"/>
</dbReference>
<name>A0A174Q353_FLAPL</name>
<dbReference type="Proteomes" id="UP001211173">
    <property type="component" value="Unassembled WGS sequence"/>
</dbReference>
<dbReference type="InterPro" id="IPR003661">
    <property type="entry name" value="HisK_dim/P_dom"/>
</dbReference>
<evidence type="ECO:0000256" key="6">
    <source>
        <dbReference type="ARBA" id="ARBA00022777"/>
    </source>
</evidence>
<evidence type="ECO:0000256" key="8">
    <source>
        <dbReference type="ARBA" id="ARBA00023012"/>
    </source>
</evidence>
<evidence type="ECO:0000313" key="12">
    <source>
        <dbReference type="EMBL" id="MSB18585.1"/>
    </source>
</evidence>
<keyword evidence="6 13" id="KW-0418">Kinase</keyword>
<sequence length="405" mass="43495">MRGRNLRRTLVAAGLVAASAVLVLVLAVAGLLAFIVTSAGAGSSWNASMDELSAALVRTEGGYAFTGGEYLAEKELWAMLVDEGGAVVWQQGKPADVPDRYSLTDVAAFTRWYLSDYPVQVRVREDGLLVAGGPKGSTWKHPFVLDMDVLKTIPFWFAGLFLLALLGVLGLTALVLGRQFRREQQERDFARSDWINGISHDIRTPLSMVMGYAGQLEADPVLPPRRRAQAAIIRRQSQTIRDLINDLNLTMRLDYAMQPLRWGSLHPAALVRQVAADVLNGGLEERYALAVEVPPEAEALTLEGDASLLRRALLNLVNNCVRHNPEGCAITLTAAAEGEVCTLRVEDDGGGGLPVGLAEVGLAPDGGAAHGTGLRLVEQIARAHGGALELHRAARGVLAVLRLPL</sequence>
<dbReference type="InterPro" id="IPR036097">
    <property type="entry name" value="HisK_dim/P_sf"/>
</dbReference>
<dbReference type="AlphaFoldDB" id="A0A174Q353"/>
<dbReference type="SMART" id="SM00388">
    <property type="entry name" value="HisKA"/>
    <property type="match status" value="1"/>
</dbReference>
<keyword evidence="7" id="KW-0067">ATP-binding</keyword>
<evidence type="ECO:0000313" key="11">
    <source>
        <dbReference type="EMBL" id="MDB7935796.1"/>
    </source>
</evidence>
<evidence type="ECO:0000256" key="4">
    <source>
        <dbReference type="ARBA" id="ARBA00022679"/>
    </source>
</evidence>
<gene>
    <name evidence="13" type="ORF">GKE90_09835</name>
    <name evidence="12" type="ORF">GKE97_03525</name>
    <name evidence="11" type="ORF">PNE06_22175</name>
</gene>
<dbReference type="GO" id="GO:0030295">
    <property type="term" value="F:protein kinase activator activity"/>
    <property type="evidence" value="ECO:0007669"/>
    <property type="project" value="TreeGrafter"/>
</dbReference>
<dbReference type="EMBL" id="JAQLWV010000055">
    <property type="protein sequence ID" value="MDB7935796.1"/>
    <property type="molecule type" value="Genomic_DNA"/>
</dbReference>
<dbReference type="InterPro" id="IPR036890">
    <property type="entry name" value="HATPase_C_sf"/>
</dbReference>
<dbReference type="SUPFAM" id="SSF55874">
    <property type="entry name" value="ATPase domain of HSP90 chaperone/DNA topoisomerase II/histidine kinase"/>
    <property type="match status" value="1"/>
</dbReference>